<keyword evidence="2" id="KW-1185">Reference proteome</keyword>
<name>A0ABT6LSN6_9ACTN</name>
<comment type="caution">
    <text evidence="1">The sequence shown here is derived from an EMBL/GenBank/DDBJ whole genome shotgun (WGS) entry which is preliminary data.</text>
</comment>
<sequence length="67" mass="7658">MVGLGGRRQRRKWQLIGALGTLTIVVSVVYAIRQIMHGGLQCVVANRILFEQQRVIIWTEVRVRSRA</sequence>
<dbReference type="Proteomes" id="UP001160499">
    <property type="component" value="Unassembled WGS sequence"/>
</dbReference>
<accession>A0ABT6LSN6</accession>
<proteinExistence type="predicted"/>
<protein>
    <submittedName>
        <fullName evidence="1">Uncharacterized protein</fullName>
    </submittedName>
</protein>
<dbReference type="EMBL" id="JARXVH010000011">
    <property type="protein sequence ID" value="MDH6218920.1"/>
    <property type="molecule type" value="Genomic_DNA"/>
</dbReference>
<evidence type="ECO:0000313" key="2">
    <source>
        <dbReference type="Proteomes" id="UP001160499"/>
    </source>
</evidence>
<reference evidence="1 2" key="1">
    <citation type="submission" date="2023-04" db="EMBL/GenBank/DDBJ databases">
        <title>Forest soil microbial communities from Buena Vista Peninsula, Colon Province, Panama.</title>
        <authorList>
            <person name="Bouskill N."/>
        </authorList>
    </citation>
    <scope>NUCLEOTIDE SEQUENCE [LARGE SCALE GENOMIC DNA]</scope>
    <source>
        <strain evidence="1 2">GGS1</strain>
    </source>
</reference>
<dbReference type="RefSeq" id="WP_280879768.1">
    <property type="nucleotide sequence ID" value="NZ_JARXVH010000011.1"/>
</dbReference>
<gene>
    <name evidence="1" type="ORF">M2283_006254</name>
</gene>
<organism evidence="1 2">
    <name type="scientific">Streptomyces pseudovenezuelae</name>
    <dbReference type="NCBI Taxonomy" id="67350"/>
    <lineage>
        <taxon>Bacteria</taxon>
        <taxon>Bacillati</taxon>
        <taxon>Actinomycetota</taxon>
        <taxon>Actinomycetes</taxon>
        <taxon>Kitasatosporales</taxon>
        <taxon>Streptomycetaceae</taxon>
        <taxon>Streptomyces</taxon>
        <taxon>Streptomyces aurantiacus group</taxon>
    </lineage>
</organism>
<evidence type="ECO:0000313" key="1">
    <source>
        <dbReference type="EMBL" id="MDH6218920.1"/>
    </source>
</evidence>